<dbReference type="AlphaFoldDB" id="A0A5N7AEY2"/>
<evidence type="ECO:0000313" key="3">
    <source>
        <dbReference type="Proteomes" id="UP000326268"/>
    </source>
</evidence>
<reference evidence="2 3" key="1">
    <citation type="submission" date="2019-04" db="EMBL/GenBank/DDBJ databases">
        <title>Friends and foes A comparative genomics studyof 23 Aspergillus species from section Flavi.</title>
        <authorList>
            <consortium name="DOE Joint Genome Institute"/>
            <person name="Kjaerbolling I."/>
            <person name="Vesth T."/>
            <person name="Frisvad J.C."/>
            <person name="Nybo J.L."/>
            <person name="Theobald S."/>
            <person name="Kildgaard S."/>
            <person name="Isbrandt T."/>
            <person name="Kuo A."/>
            <person name="Sato A."/>
            <person name="Lyhne E.K."/>
            <person name="Kogle M.E."/>
            <person name="Wiebenga A."/>
            <person name="Kun R.S."/>
            <person name="Lubbers R.J."/>
            <person name="Makela M.R."/>
            <person name="Barry K."/>
            <person name="Chovatia M."/>
            <person name="Clum A."/>
            <person name="Daum C."/>
            <person name="Haridas S."/>
            <person name="He G."/>
            <person name="LaButti K."/>
            <person name="Lipzen A."/>
            <person name="Mondo S."/>
            <person name="Riley R."/>
            <person name="Salamov A."/>
            <person name="Simmons B.A."/>
            <person name="Magnuson J.K."/>
            <person name="Henrissat B."/>
            <person name="Mortensen U.H."/>
            <person name="Larsen T.O."/>
            <person name="Devries R.P."/>
            <person name="Grigoriev I.V."/>
            <person name="Machida M."/>
            <person name="Baker S.E."/>
            <person name="Andersen M.R."/>
        </authorList>
    </citation>
    <scope>NUCLEOTIDE SEQUENCE [LARGE SCALE GENOMIC DNA]</scope>
    <source>
        <strain evidence="2 3">CBS 763.97</strain>
    </source>
</reference>
<feature type="transmembrane region" description="Helical" evidence="1">
    <location>
        <begin position="21"/>
        <end position="43"/>
    </location>
</feature>
<dbReference type="GeneID" id="43650239"/>
<protein>
    <recommendedName>
        <fullName evidence="4">Major facilitator superfamily (MFS) profile domain-containing protein</fullName>
    </recommendedName>
</protein>
<dbReference type="EMBL" id="ML737591">
    <property type="protein sequence ID" value="KAE8367878.1"/>
    <property type="molecule type" value="Genomic_DNA"/>
</dbReference>
<keyword evidence="1" id="KW-0472">Membrane</keyword>
<evidence type="ECO:0000256" key="1">
    <source>
        <dbReference type="SAM" id="Phobius"/>
    </source>
</evidence>
<organism evidence="2 3">
    <name type="scientific">Aspergillus caelatus</name>
    <dbReference type="NCBI Taxonomy" id="61420"/>
    <lineage>
        <taxon>Eukaryota</taxon>
        <taxon>Fungi</taxon>
        <taxon>Dikarya</taxon>
        <taxon>Ascomycota</taxon>
        <taxon>Pezizomycotina</taxon>
        <taxon>Eurotiomycetes</taxon>
        <taxon>Eurotiomycetidae</taxon>
        <taxon>Eurotiales</taxon>
        <taxon>Aspergillaceae</taxon>
        <taxon>Aspergillus</taxon>
        <taxon>Aspergillus subgen. Circumdati</taxon>
    </lineage>
</organism>
<dbReference type="Proteomes" id="UP000326268">
    <property type="component" value="Unassembled WGS sequence"/>
</dbReference>
<dbReference type="RefSeq" id="XP_031930959.1">
    <property type="nucleotide sequence ID" value="XM_032065793.1"/>
</dbReference>
<sequence>MYGSFLDRVPGKTISGSTHRCLTWDFGFSFLSNSFVWFSLFLARSFWPVFL</sequence>
<keyword evidence="1" id="KW-0812">Transmembrane</keyword>
<evidence type="ECO:0008006" key="4">
    <source>
        <dbReference type="Google" id="ProtNLM"/>
    </source>
</evidence>
<name>A0A5N7AEY2_9EURO</name>
<accession>A0A5N7AEY2</accession>
<evidence type="ECO:0000313" key="2">
    <source>
        <dbReference type="EMBL" id="KAE8367878.1"/>
    </source>
</evidence>
<keyword evidence="3" id="KW-1185">Reference proteome</keyword>
<gene>
    <name evidence="2" type="ORF">BDV27DRAFT_123115</name>
</gene>
<keyword evidence="1" id="KW-1133">Transmembrane helix</keyword>
<proteinExistence type="predicted"/>